<dbReference type="PANTHER" id="PTHR44936:SF10">
    <property type="entry name" value="SENSOR PROTEIN RSTB"/>
    <property type="match status" value="1"/>
</dbReference>
<sequence length="443" mass="48293">MRVSGLITANSRAQVALLRSLALVLQLILSLFAADTFGLSLQLDSLVLIWVLEALYLGFTLRLGKALFATRSGLFVALAVDSLFWISWLYFSGGATNAFISLLLLPIALAAVTLPIWAPWLLTLLSTLAYSLMLFSLPAEQMQHHGMDMSSHYLGMWLNFLISALVMTTSVAVIASRMRRQDAELAYMREAQLRQEQLLALGTASAQMAHQLATPLSSLRLLHDEIKEDIGGPSVSITEMDAALSRCEHTLNELRSATEFIRSGRQVEERVDAVIRSLRQKILLLMPQTRVDWLLDAEADALARICILTDMSLIPAIMALLENAVRANLEHAVDAEVHLSVRYSRPQRQLCIGIRDFGPGIAPELLAQLGSSLVRNPKGMGAALLLSHASLERLGGKLLMGNHPEGGTVAEIWLPVLRVAEAEEDGMEPYVAAGGASLAGEKA</sequence>
<keyword evidence="5 9" id="KW-0418">Kinase</keyword>
<feature type="domain" description="Histidine kinase" evidence="8">
    <location>
        <begin position="207"/>
        <end position="418"/>
    </location>
</feature>
<evidence type="ECO:0000313" key="9">
    <source>
        <dbReference type="EMBL" id="NMH65885.1"/>
    </source>
</evidence>
<keyword evidence="3" id="KW-0808">Transferase</keyword>
<evidence type="ECO:0000256" key="5">
    <source>
        <dbReference type="ARBA" id="ARBA00022777"/>
    </source>
</evidence>
<dbReference type="RefSeq" id="WP_169564618.1">
    <property type="nucleotide sequence ID" value="NZ_JAAXYH010000008.1"/>
</dbReference>
<dbReference type="GO" id="GO:0005886">
    <property type="term" value="C:plasma membrane"/>
    <property type="evidence" value="ECO:0007669"/>
    <property type="project" value="TreeGrafter"/>
</dbReference>
<evidence type="ECO:0000256" key="2">
    <source>
        <dbReference type="ARBA" id="ARBA00012438"/>
    </source>
</evidence>
<dbReference type="Pfam" id="PF02518">
    <property type="entry name" value="HATPase_c"/>
    <property type="match status" value="1"/>
</dbReference>
<keyword evidence="7" id="KW-0812">Transmembrane</keyword>
<dbReference type="InterPro" id="IPR003594">
    <property type="entry name" value="HATPase_dom"/>
</dbReference>
<evidence type="ECO:0000256" key="1">
    <source>
        <dbReference type="ARBA" id="ARBA00000085"/>
    </source>
</evidence>
<keyword evidence="4" id="KW-0547">Nucleotide-binding</keyword>
<dbReference type="PRINTS" id="PR00344">
    <property type="entry name" value="BCTRLSENSOR"/>
</dbReference>
<dbReference type="PANTHER" id="PTHR44936">
    <property type="entry name" value="SENSOR PROTEIN CREC"/>
    <property type="match status" value="1"/>
</dbReference>
<dbReference type="InterPro" id="IPR050980">
    <property type="entry name" value="2C_sensor_his_kinase"/>
</dbReference>
<reference evidence="9" key="1">
    <citation type="submission" date="2020-04" db="EMBL/GenBank/DDBJ databases">
        <title>Description of Shewanella salipaludis sp. nov., isolated from a salt marsh.</title>
        <authorList>
            <person name="Park S."/>
            <person name="Yoon J.-H."/>
        </authorList>
    </citation>
    <scope>NUCLEOTIDE SEQUENCE</scope>
    <source>
        <strain evidence="9">SHSM-M6</strain>
    </source>
</reference>
<gene>
    <name evidence="9" type="ORF">HC757_12015</name>
</gene>
<feature type="transmembrane region" description="Helical" evidence="7">
    <location>
        <begin position="73"/>
        <end position="91"/>
    </location>
</feature>
<dbReference type="EMBL" id="JAAXYH010000008">
    <property type="protein sequence ID" value="NMH65885.1"/>
    <property type="molecule type" value="Genomic_DNA"/>
</dbReference>
<dbReference type="SUPFAM" id="SSF55874">
    <property type="entry name" value="ATPase domain of HSP90 chaperone/DNA topoisomerase II/histidine kinase"/>
    <property type="match status" value="1"/>
</dbReference>
<dbReference type="InterPro" id="IPR036890">
    <property type="entry name" value="HATPase_C_sf"/>
</dbReference>
<evidence type="ECO:0000259" key="8">
    <source>
        <dbReference type="PROSITE" id="PS50109"/>
    </source>
</evidence>
<dbReference type="InterPro" id="IPR005467">
    <property type="entry name" value="His_kinase_dom"/>
</dbReference>
<dbReference type="PROSITE" id="PS50109">
    <property type="entry name" value="HIS_KIN"/>
    <property type="match status" value="1"/>
</dbReference>
<name>A0A972JK67_9GAMM</name>
<dbReference type="Gene3D" id="1.10.287.130">
    <property type="match status" value="1"/>
</dbReference>
<dbReference type="AlphaFoldDB" id="A0A972JK67"/>
<comment type="caution">
    <text evidence="9">The sequence shown here is derived from an EMBL/GenBank/DDBJ whole genome shotgun (WGS) entry which is preliminary data.</text>
</comment>
<dbReference type="InterPro" id="IPR004358">
    <property type="entry name" value="Sig_transdc_His_kin-like_C"/>
</dbReference>
<evidence type="ECO:0000256" key="7">
    <source>
        <dbReference type="SAM" id="Phobius"/>
    </source>
</evidence>
<feature type="transmembrane region" description="Helical" evidence="7">
    <location>
        <begin position="43"/>
        <end position="61"/>
    </location>
</feature>
<evidence type="ECO:0000313" key="10">
    <source>
        <dbReference type="Proteomes" id="UP000737113"/>
    </source>
</evidence>
<keyword evidence="10" id="KW-1185">Reference proteome</keyword>
<evidence type="ECO:0000256" key="4">
    <source>
        <dbReference type="ARBA" id="ARBA00022741"/>
    </source>
</evidence>
<keyword evidence="7" id="KW-1133">Transmembrane helix</keyword>
<keyword evidence="7" id="KW-0472">Membrane</keyword>
<comment type="catalytic activity">
    <reaction evidence="1">
        <text>ATP + protein L-histidine = ADP + protein N-phospho-L-histidine.</text>
        <dbReference type="EC" id="2.7.13.3"/>
    </reaction>
</comment>
<proteinExistence type="predicted"/>
<accession>A0A972JK67</accession>
<dbReference type="SMART" id="SM00387">
    <property type="entry name" value="HATPase_c"/>
    <property type="match status" value="1"/>
</dbReference>
<dbReference type="Gene3D" id="3.30.565.10">
    <property type="entry name" value="Histidine kinase-like ATPase, C-terminal domain"/>
    <property type="match status" value="1"/>
</dbReference>
<dbReference type="Proteomes" id="UP000737113">
    <property type="component" value="Unassembled WGS sequence"/>
</dbReference>
<evidence type="ECO:0000256" key="6">
    <source>
        <dbReference type="ARBA" id="ARBA00022840"/>
    </source>
</evidence>
<keyword evidence="6" id="KW-0067">ATP-binding</keyword>
<dbReference type="GO" id="GO:0005524">
    <property type="term" value="F:ATP binding"/>
    <property type="evidence" value="ECO:0007669"/>
    <property type="project" value="UniProtKB-KW"/>
</dbReference>
<dbReference type="GO" id="GO:0000155">
    <property type="term" value="F:phosphorelay sensor kinase activity"/>
    <property type="evidence" value="ECO:0007669"/>
    <property type="project" value="TreeGrafter"/>
</dbReference>
<organism evidence="9 10">
    <name type="scientific">Shewanella salipaludis</name>
    <dbReference type="NCBI Taxonomy" id="2723052"/>
    <lineage>
        <taxon>Bacteria</taxon>
        <taxon>Pseudomonadati</taxon>
        <taxon>Pseudomonadota</taxon>
        <taxon>Gammaproteobacteria</taxon>
        <taxon>Alteromonadales</taxon>
        <taxon>Shewanellaceae</taxon>
        <taxon>Shewanella</taxon>
    </lineage>
</organism>
<dbReference type="EC" id="2.7.13.3" evidence="2"/>
<feature type="transmembrane region" description="Helical" evidence="7">
    <location>
        <begin position="97"/>
        <end position="114"/>
    </location>
</feature>
<protein>
    <recommendedName>
        <fullName evidence="2">histidine kinase</fullName>
        <ecNumber evidence="2">2.7.13.3</ecNumber>
    </recommendedName>
</protein>
<feature type="transmembrane region" description="Helical" evidence="7">
    <location>
        <begin position="157"/>
        <end position="175"/>
    </location>
</feature>
<evidence type="ECO:0000256" key="3">
    <source>
        <dbReference type="ARBA" id="ARBA00022679"/>
    </source>
</evidence>